<sequence>MLLCLKGGRVVDPANNRDAVGDLYIEDGRIVADAQGREPDETYDVSGKIVMAGGVDVHSHIAGSNVTLARQLMPELPLLAADGGVHIPPTPSSWGAYATGLRYAQMGYTTAIEPAVQPTHAIQTHLELSQIPILDVGGLAILGNDDFALQQLKKNASESEIQDYVAWTLDHTKCLGLKVINAGGAEAFKFNARTFNLDDEVPYYGATSRQIVQSMQHAVHNLGVPHPAHVHCNNLGIAGNIDTAIATMEAAEGVPIHFAHIQFYGYGTEGEKGLSSGAPRLVEALNAHPNVTVDVGQVLFGQTVTISGDVLRQFDGRKAASPGKWALYQGEGNGTGVVPYKYKSKSFVNAVQWAIGLEIFLLAKNPWQVLFSTDHPNGALFTRYPEIFGLLMDKDERTRWLDKLPEAVREVTNLAEIDREITLSEFAVMTRAAPAKLLGLFDRGHLGAGAVGDVAVYSEKKDKVAMFDRASLVFKDGKLVVRDGQITDITWGRAFHATPEFDTNIKRRVNKFYGDNYGINPEVFDVPEGIAGREGRFAKLPETTS</sequence>
<name>A0ABW3JAS2_9HYPH</name>
<dbReference type="InterPro" id="IPR013108">
    <property type="entry name" value="Amidohydro_3"/>
</dbReference>
<gene>
    <name evidence="2" type="ORF">ACFQ2F_10590</name>
</gene>
<keyword evidence="3" id="KW-1185">Reference proteome</keyword>
<dbReference type="SUPFAM" id="SSF51338">
    <property type="entry name" value="Composite domain of metallo-dependent hydrolases"/>
    <property type="match status" value="2"/>
</dbReference>
<proteinExistence type="predicted"/>
<dbReference type="RefSeq" id="WP_379089631.1">
    <property type="nucleotide sequence ID" value="NZ_JBHTJO010000001.1"/>
</dbReference>
<dbReference type="InterPro" id="IPR050378">
    <property type="entry name" value="Metallo-dep_Hydrolases_sf"/>
</dbReference>
<dbReference type="SUPFAM" id="SSF51556">
    <property type="entry name" value="Metallo-dependent hydrolases"/>
    <property type="match status" value="1"/>
</dbReference>
<accession>A0ABW3JAS2</accession>
<dbReference type="NCBIfam" id="TIGR03121">
    <property type="entry name" value="one_C_dehyd_A"/>
    <property type="match status" value="1"/>
</dbReference>
<dbReference type="PANTHER" id="PTHR11647:SF1">
    <property type="entry name" value="COLLAPSIN RESPONSE MEDIATOR PROTEIN"/>
    <property type="match status" value="1"/>
</dbReference>
<evidence type="ECO:0000259" key="1">
    <source>
        <dbReference type="Pfam" id="PF07969"/>
    </source>
</evidence>
<dbReference type="Gene3D" id="2.30.40.10">
    <property type="entry name" value="Urease, subunit C, domain 1"/>
    <property type="match status" value="1"/>
</dbReference>
<feature type="domain" description="Amidohydrolase 3" evidence="1">
    <location>
        <begin position="41"/>
        <end position="486"/>
    </location>
</feature>
<dbReference type="Proteomes" id="UP001597102">
    <property type="component" value="Unassembled WGS sequence"/>
</dbReference>
<dbReference type="GO" id="GO:0018493">
    <property type="term" value="F:formylmethanofuran dehydrogenase activity"/>
    <property type="evidence" value="ECO:0007669"/>
    <property type="project" value="UniProtKB-EC"/>
</dbReference>
<dbReference type="InterPro" id="IPR011059">
    <property type="entry name" value="Metal-dep_hydrolase_composite"/>
</dbReference>
<keyword evidence="2" id="KW-0560">Oxidoreductase</keyword>
<dbReference type="PIRSF" id="PIRSF006453">
    <property type="entry name" value="FwdA"/>
    <property type="match status" value="1"/>
</dbReference>
<dbReference type="Pfam" id="PF07969">
    <property type="entry name" value="Amidohydro_3"/>
    <property type="match status" value="1"/>
</dbReference>
<dbReference type="PANTHER" id="PTHR11647">
    <property type="entry name" value="HYDRANTOINASE/DIHYDROPYRIMIDINASE FAMILY MEMBER"/>
    <property type="match status" value="1"/>
</dbReference>
<dbReference type="InterPro" id="IPR032466">
    <property type="entry name" value="Metal_Hydrolase"/>
</dbReference>
<evidence type="ECO:0000313" key="2">
    <source>
        <dbReference type="EMBL" id="MFD0987540.1"/>
    </source>
</evidence>
<dbReference type="InterPro" id="IPR012027">
    <property type="entry name" value="Formylmethanofuran_DH_asu"/>
</dbReference>
<dbReference type="EC" id="1.2.7.12" evidence="2"/>
<protein>
    <submittedName>
        <fullName evidence="2">Formylmethanofuran dehydrogenase subunit A</fullName>
        <ecNumber evidence="2">1.2.7.12</ecNumber>
    </submittedName>
</protein>
<reference evidence="3" key="1">
    <citation type="journal article" date="2019" name="Int. J. Syst. Evol. Microbiol.">
        <title>The Global Catalogue of Microorganisms (GCM) 10K type strain sequencing project: providing services to taxonomists for standard genome sequencing and annotation.</title>
        <authorList>
            <consortium name="The Broad Institute Genomics Platform"/>
            <consortium name="The Broad Institute Genome Sequencing Center for Infectious Disease"/>
            <person name="Wu L."/>
            <person name="Ma J."/>
        </authorList>
    </citation>
    <scope>NUCLEOTIDE SEQUENCE [LARGE SCALE GENOMIC DNA]</scope>
    <source>
        <strain evidence="3">CCUG 61697</strain>
    </source>
</reference>
<organism evidence="2 3">
    <name type="scientific">Methyloligella solikamskensis</name>
    <dbReference type="NCBI Taxonomy" id="1177756"/>
    <lineage>
        <taxon>Bacteria</taxon>
        <taxon>Pseudomonadati</taxon>
        <taxon>Pseudomonadota</taxon>
        <taxon>Alphaproteobacteria</taxon>
        <taxon>Hyphomicrobiales</taxon>
        <taxon>Hyphomicrobiaceae</taxon>
        <taxon>Methyloligella</taxon>
    </lineage>
</organism>
<evidence type="ECO:0000313" key="3">
    <source>
        <dbReference type="Proteomes" id="UP001597102"/>
    </source>
</evidence>
<dbReference type="EMBL" id="JBHTJO010000001">
    <property type="protein sequence ID" value="MFD0987540.1"/>
    <property type="molecule type" value="Genomic_DNA"/>
</dbReference>
<comment type="caution">
    <text evidence="2">The sequence shown here is derived from an EMBL/GenBank/DDBJ whole genome shotgun (WGS) entry which is preliminary data.</text>
</comment>